<comment type="function">
    <text evidence="2 22">Cell wall formation.</text>
</comment>
<feature type="binding site" evidence="24">
    <location>
        <begin position="226"/>
        <end position="233"/>
    </location>
    <ligand>
        <name>ATP</name>
        <dbReference type="ChEBI" id="CHEBI:30616"/>
    </ligand>
</feature>
<evidence type="ECO:0000256" key="2">
    <source>
        <dbReference type="ARBA" id="ARBA00003921"/>
    </source>
</evidence>
<feature type="domain" description="ATP-grasp" evidence="27">
    <location>
        <begin position="148"/>
        <end position="356"/>
    </location>
</feature>
<comment type="cofactor">
    <cofactor evidence="1">
        <name>Mn(2+)</name>
        <dbReference type="ChEBI" id="CHEBI:29035"/>
    </cofactor>
</comment>
<dbReference type="RefSeq" id="WP_134368222.1">
    <property type="nucleotide sequence ID" value="NZ_SOFY01000089.1"/>
</dbReference>
<dbReference type="Gene3D" id="3.30.1490.20">
    <property type="entry name" value="ATP-grasp fold, A domain"/>
    <property type="match status" value="1"/>
</dbReference>
<evidence type="ECO:0000259" key="27">
    <source>
        <dbReference type="PROSITE" id="PS50975"/>
    </source>
</evidence>
<dbReference type="PANTHER" id="PTHR23132:SF25">
    <property type="entry name" value="D-ALANINE--D-ALANINE LIGASE A"/>
    <property type="match status" value="1"/>
</dbReference>
<feature type="active site" evidence="23">
    <location>
        <position position="334"/>
    </location>
</feature>
<feature type="binding site" evidence="24">
    <location>
        <position position="144"/>
    </location>
    <ligand>
        <name>ATP</name>
        <dbReference type="ChEBI" id="CHEBI:30616"/>
    </ligand>
</feature>
<dbReference type="InterPro" id="IPR011761">
    <property type="entry name" value="ATP-grasp"/>
</dbReference>
<keyword evidence="10 24" id="KW-0547">Nucleotide-binding</keyword>
<evidence type="ECO:0000256" key="15">
    <source>
        <dbReference type="ARBA" id="ARBA00023211"/>
    </source>
</evidence>
<comment type="cofactor">
    <cofactor evidence="25">
        <name>Mg(2+)</name>
        <dbReference type="ChEBI" id="CHEBI:18420"/>
    </cofactor>
    <cofactor evidence="25">
        <name>Mn(2+)</name>
        <dbReference type="ChEBI" id="CHEBI:29035"/>
    </cofactor>
    <text evidence="25">Binds 2 magnesium or manganese ions per subunit.</text>
</comment>
<dbReference type="FunFam" id="3.30.1490.20:FF:000007">
    <property type="entry name" value="D-alanine--D-alanine ligase"/>
    <property type="match status" value="1"/>
</dbReference>
<feature type="active site" evidence="23">
    <location>
        <position position="196"/>
    </location>
</feature>
<dbReference type="InterPro" id="IPR000291">
    <property type="entry name" value="D-Ala_lig_Van_CS"/>
</dbReference>
<dbReference type="GO" id="GO:0046872">
    <property type="term" value="F:metal ion binding"/>
    <property type="evidence" value="ECO:0007669"/>
    <property type="project" value="UniProtKB-KW"/>
</dbReference>
<comment type="pathway">
    <text evidence="4 22">Cell wall biogenesis; peptidoglycan biosynthesis.</text>
</comment>
<evidence type="ECO:0000256" key="21">
    <source>
        <dbReference type="ARBA" id="ARBA00077154"/>
    </source>
</evidence>
<evidence type="ECO:0000256" key="17">
    <source>
        <dbReference type="ARBA" id="ARBA00047614"/>
    </source>
</evidence>
<sequence>MMDKLTVALLFGGRSSEHSISCATAGGVLAAIDRDRYNVIPIGITRDGAFVLEADDPVRFALDAAELPEVFDNGTRVRWPESSLSRQLTVSDGAGYRSLGNVDVVFPILHGPFGEDGTVQGLLELVGLPYVGSGVLASALGMDKHFTKTVFQQAALPVAPWRTITAAEWAEAPGMAFAAAEQLGLPVFVKPARAGSSVGVSRVAHLDQLAEAMRVGLAEDSKVLIEAGLSGRELEIGVLQGRPGEPTRASVPGEVRVTGRDFYDFAAKYLGADGIELVCPAALGAGEVAEMQDLAIRAFDAIDGAGLARVDFFLTGDGWVINEINTMPGFTPISMFPTCWLATGYTYPQLIDELIAVALARRALPAALRLSV</sequence>
<feature type="active site" evidence="23">
    <location>
        <position position="17"/>
    </location>
</feature>
<dbReference type="EMBL" id="SOFY01000089">
    <property type="protein sequence ID" value="TFC40978.1"/>
    <property type="molecule type" value="Genomic_DNA"/>
</dbReference>
<evidence type="ECO:0000256" key="8">
    <source>
        <dbReference type="ARBA" id="ARBA00022598"/>
    </source>
</evidence>
<name>A0AAQ2C312_9MICO</name>
<evidence type="ECO:0000256" key="26">
    <source>
        <dbReference type="PROSITE-ProRule" id="PRU00409"/>
    </source>
</evidence>
<comment type="pathway">
    <text evidence="18">Glycan biosynthesis.</text>
</comment>
<evidence type="ECO:0000256" key="5">
    <source>
        <dbReference type="ARBA" id="ARBA00010871"/>
    </source>
</evidence>
<dbReference type="HAMAP" id="MF_00047">
    <property type="entry name" value="Dala_Dala_lig"/>
    <property type="match status" value="1"/>
</dbReference>
<evidence type="ECO:0000256" key="7">
    <source>
        <dbReference type="ARBA" id="ARBA00022490"/>
    </source>
</evidence>
<evidence type="ECO:0000256" key="12">
    <source>
        <dbReference type="ARBA" id="ARBA00022842"/>
    </source>
</evidence>
<dbReference type="PROSITE" id="PS00844">
    <property type="entry name" value="DALA_DALA_LIGASE_2"/>
    <property type="match status" value="1"/>
</dbReference>
<keyword evidence="16 22" id="KW-0961">Cell wall biogenesis/degradation</keyword>
<dbReference type="InterPro" id="IPR016185">
    <property type="entry name" value="PreATP-grasp_dom_sf"/>
</dbReference>
<comment type="catalytic activity">
    <reaction evidence="17 22">
        <text>2 D-alanine + ATP = D-alanyl-D-alanine + ADP + phosphate + H(+)</text>
        <dbReference type="Rhea" id="RHEA:11224"/>
        <dbReference type="ChEBI" id="CHEBI:15378"/>
        <dbReference type="ChEBI" id="CHEBI:30616"/>
        <dbReference type="ChEBI" id="CHEBI:43474"/>
        <dbReference type="ChEBI" id="CHEBI:57416"/>
        <dbReference type="ChEBI" id="CHEBI:57822"/>
        <dbReference type="ChEBI" id="CHEBI:456216"/>
        <dbReference type="EC" id="6.3.2.4"/>
    </reaction>
</comment>
<dbReference type="NCBIfam" id="TIGR01205">
    <property type="entry name" value="D_ala_D_alaTIGR"/>
    <property type="match status" value="1"/>
</dbReference>
<evidence type="ECO:0000256" key="9">
    <source>
        <dbReference type="ARBA" id="ARBA00022723"/>
    </source>
</evidence>
<evidence type="ECO:0000256" key="22">
    <source>
        <dbReference type="HAMAP-Rule" id="MF_00047"/>
    </source>
</evidence>
<gene>
    <name evidence="22" type="primary">ddl</name>
    <name evidence="28" type="ORF">E3O49_16255</name>
</gene>
<reference evidence="28 29" key="1">
    <citation type="submission" date="2019-03" db="EMBL/GenBank/DDBJ databases">
        <title>Genomics of glacier-inhabiting Cryobacterium strains.</title>
        <authorList>
            <person name="Liu Q."/>
            <person name="Xin Y.-H."/>
        </authorList>
    </citation>
    <scope>NUCLEOTIDE SEQUENCE [LARGE SCALE GENOMIC DNA]</scope>
    <source>
        <strain evidence="29">TMT1-22</strain>
    </source>
</reference>
<dbReference type="PROSITE" id="PS00843">
    <property type="entry name" value="DALA_DALA_LIGASE_1"/>
    <property type="match status" value="1"/>
</dbReference>
<comment type="similarity">
    <text evidence="5 22">Belongs to the D-alanine--D-alanine ligase family.</text>
</comment>
<evidence type="ECO:0000256" key="3">
    <source>
        <dbReference type="ARBA" id="ARBA00004496"/>
    </source>
</evidence>
<feature type="binding site" evidence="24">
    <location>
        <begin position="188"/>
        <end position="190"/>
    </location>
    <ligand>
        <name>ATP</name>
        <dbReference type="ChEBI" id="CHEBI:30616"/>
    </ligand>
</feature>
<evidence type="ECO:0000256" key="23">
    <source>
        <dbReference type="PIRSR" id="PIRSR039102-1"/>
    </source>
</evidence>
<dbReference type="PIRSF" id="PIRSF039102">
    <property type="entry name" value="Ddl/VanB"/>
    <property type="match status" value="1"/>
</dbReference>
<evidence type="ECO:0000313" key="28">
    <source>
        <dbReference type="EMBL" id="TFC40978.1"/>
    </source>
</evidence>
<dbReference type="EC" id="6.3.2.4" evidence="6 22"/>
<evidence type="ECO:0000256" key="14">
    <source>
        <dbReference type="ARBA" id="ARBA00022984"/>
    </source>
</evidence>
<dbReference type="InterPro" id="IPR011095">
    <property type="entry name" value="Dala_Dala_lig_C"/>
</dbReference>
<dbReference type="Pfam" id="PF01820">
    <property type="entry name" value="Dala_Dala_lig_N"/>
    <property type="match status" value="1"/>
</dbReference>
<dbReference type="GO" id="GO:0005524">
    <property type="term" value="F:ATP binding"/>
    <property type="evidence" value="ECO:0007669"/>
    <property type="project" value="UniProtKB-UniRule"/>
</dbReference>
<dbReference type="Proteomes" id="UP000297403">
    <property type="component" value="Unassembled WGS sequence"/>
</dbReference>
<evidence type="ECO:0000256" key="13">
    <source>
        <dbReference type="ARBA" id="ARBA00022960"/>
    </source>
</evidence>
<dbReference type="Pfam" id="PF07478">
    <property type="entry name" value="Dala_Dala_lig_C"/>
    <property type="match status" value="1"/>
</dbReference>
<keyword evidence="9 25" id="KW-0479">Metal-binding</keyword>
<dbReference type="GO" id="GO:0009252">
    <property type="term" value="P:peptidoglycan biosynthetic process"/>
    <property type="evidence" value="ECO:0007669"/>
    <property type="project" value="UniProtKB-UniRule"/>
</dbReference>
<dbReference type="InterPro" id="IPR005905">
    <property type="entry name" value="D_ala_D_ala"/>
</dbReference>
<keyword evidence="11 26" id="KW-0067">ATP-binding</keyword>
<keyword evidence="29" id="KW-1185">Reference proteome</keyword>
<evidence type="ECO:0000256" key="16">
    <source>
        <dbReference type="ARBA" id="ARBA00023316"/>
    </source>
</evidence>
<feature type="binding site" evidence="24">
    <location>
        <begin position="322"/>
        <end position="323"/>
    </location>
    <ligand>
        <name>ATP</name>
        <dbReference type="ChEBI" id="CHEBI:30616"/>
    </ligand>
</feature>
<evidence type="ECO:0000256" key="1">
    <source>
        <dbReference type="ARBA" id="ARBA00001936"/>
    </source>
</evidence>
<feature type="binding site" evidence="25">
    <location>
        <position position="325"/>
    </location>
    <ligand>
        <name>Mg(2+)</name>
        <dbReference type="ChEBI" id="CHEBI:18420"/>
        <label>2</label>
    </ligand>
</feature>
<protein>
    <recommendedName>
        <fullName evidence="19 22">D-alanine--D-alanine ligase</fullName>
        <ecNumber evidence="6 22">6.3.2.4</ecNumber>
    </recommendedName>
    <alternativeName>
        <fullName evidence="21 22">D-Ala-D-Ala ligase</fullName>
    </alternativeName>
    <alternativeName>
        <fullName evidence="20 22">D-alanylalanine synthetase</fullName>
    </alternativeName>
</protein>
<dbReference type="AlphaFoldDB" id="A0AAQ2C312"/>
<accession>A0AAQ2C312</accession>
<feature type="binding site" evidence="24">
    <location>
        <begin position="196"/>
        <end position="197"/>
    </location>
    <ligand>
        <name>ATP</name>
        <dbReference type="ChEBI" id="CHEBI:30616"/>
    </ligand>
</feature>
<dbReference type="Gene3D" id="3.30.470.20">
    <property type="entry name" value="ATP-grasp fold, B domain"/>
    <property type="match status" value="1"/>
</dbReference>
<keyword evidence="15 25" id="KW-0464">Manganese</keyword>
<evidence type="ECO:0000256" key="25">
    <source>
        <dbReference type="PIRSR" id="PIRSR039102-3"/>
    </source>
</evidence>
<dbReference type="PANTHER" id="PTHR23132">
    <property type="entry name" value="D-ALANINE--D-ALANINE LIGASE"/>
    <property type="match status" value="1"/>
</dbReference>
<dbReference type="SUPFAM" id="SSF52440">
    <property type="entry name" value="PreATP-grasp domain"/>
    <property type="match status" value="1"/>
</dbReference>
<keyword evidence="7 22" id="KW-0963">Cytoplasm</keyword>
<dbReference type="PROSITE" id="PS50975">
    <property type="entry name" value="ATP_GRASP"/>
    <property type="match status" value="1"/>
</dbReference>
<proteinExistence type="inferred from homology"/>
<dbReference type="GO" id="GO:0071555">
    <property type="term" value="P:cell wall organization"/>
    <property type="evidence" value="ECO:0007669"/>
    <property type="project" value="UniProtKB-KW"/>
</dbReference>
<keyword evidence="12 25" id="KW-0460">Magnesium</keyword>
<dbReference type="InterPro" id="IPR011127">
    <property type="entry name" value="Dala_Dala_lig_N"/>
</dbReference>
<evidence type="ECO:0000256" key="10">
    <source>
        <dbReference type="ARBA" id="ARBA00022741"/>
    </source>
</evidence>
<keyword evidence="14 22" id="KW-0573">Peptidoglycan synthesis</keyword>
<dbReference type="Gene3D" id="3.40.50.20">
    <property type="match status" value="1"/>
</dbReference>
<dbReference type="SUPFAM" id="SSF56059">
    <property type="entry name" value="Glutathione synthetase ATP-binding domain-like"/>
    <property type="match status" value="1"/>
</dbReference>
<comment type="caution">
    <text evidence="28">The sequence shown here is derived from an EMBL/GenBank/DDBJ whole genome shotgun (WGS) entry which is preliminary data.</text>
</comment>
<evidence type="ECO:0000256" key="6">
    <source>
        <dbReference type="ARBA" id="ARBA00012216"/>
    </source>
</evidence>
<dbReference type="GO" id="GO:0005829">
    <property type="term" value="C:cytosol"/>
    <property type="evidence" value="ECO:0007669"/>
    <property type="project" value="TreeGrafter"/>
</dbReference>
<keyword evidence="8 22" id="KW-0436">Ligase</keyword>
<evidence type="ECO:0000256" key="4">
    <source>
        <dbReference type="ARBA" id="ARBA00004752"/>
    </source>
</evidence>
<dbReference type="GO" id="GO:0008716">
    <property type="term" value="F:D-alanine-D-alanine ligase activity"/>
    <property type="evidence" value="ECO:0007669"/>
    <property type="project" value="UniProtKB-UniRule"/>
</dbReference>
<keyword evidence="13 22" id="KW-0133">Cell shape</keyword>
<organism evidence="28 29">
    <name type="scientific">Cryobacterium shii</name>
    <dbReference type="NCBI Taxonomy" id="1259235"/>
    <lineage>
        <taxon>Bacteria</taxon>
        <taxon>Bacillati</taxon>
        <taxon>Actinomycetota</taxon>
        <taxon>Actinomycetes</taxon>
        <taxon>Micrococcales</taxon>
        <taxon>Microbacteriaceae</taxon>
        <taxon>Cryobacterium</taxon>
    </lineage>
</organism>
<dbReference type="InterPro" id="IPR013815">
    <property type="entry name" value="ATP_grasp_subdomain_1"/>
</dbReference>
<evidence type="ECO:0000256" key="24">
    <source>
        <dbReference type="PIRSR" id="PIRSR039102-2"/>
    </source>
</evidence>
<evidence type="ECO:0000256" key="18">
    <source>
        <dbReference type="ARBA" id="ARBA00060592"/>
    </source>
</evidence>
<dbReference type="GO" id="GO:0008360">
    <property type="term" value="P:regulation of cell shape"/>
    <property type="evidence" value="ECO:0007669"/>
    <property type="project" value="UniProtKB-KW"/>
</dbReference>
<feature type="binding site" evidence="25">
    <location>
        <position position="323"/>
    </location>
    <ligand>
        <name>Mg(2+)</name>
        <dbReference type="ChEBI" id="CHEBI:18420"/>
        <label>1</label>
    </ligand>
</feature>
<comment type="subcellular location">
    <subcellularLocation>
        <location evidence="3 22">Cytoplasm</location>
    </subcellularLocation>
</comment>
<feature type="binding site" evidence="25">
    <location>
        <position position="323"/>
    </location>
    <ligand>
        <name>Mg(2+)</name>
        <dbReference type="ChEBI" id="CHEBI:18420"/>
        <label>2</label>
    </ligand>
</feature>
<evidence type="ECO:0000256" key="20">
    <source>
        <dbReference type="ARBA" id="ARBA00076288"/>
    </source>
</evidence>
<feature type="binding site" evidence="25">
    <location>
        <position position="311"/>
    </location>
    <ligand>
        <name>Mg(2+)</name>
        <dbReference type="ChEBI" id="CHEBI:18420"/>
        <label>1</label>
    </ligand>
</feature>
<evidence type="ECO:0000256" key="19">
    <source>
        <dbReference type="ARBA" id="ARBA00068427"/>
    </source>
</evidence>
<evidence type="ECO:0000313" key="29">
    <source>
        <dbReference type="Proteomes" id="UP000297403"/>
    </source>
</evidence>
<evidence type="ECO:0000256" key="11">
    <source>
        <dbReference type="ARBA" id="ARBA00022840"/>
    </source>
</evidence>
<dbReference type="NCBIfam" id="NF002528">
    <property type="entry name" value="PRK01966.1-4"/>
    <property type="match status" value="1"/>
</dbReference>